<evidence type="ECO:0000313" key="5">
    <source>
        <dbReference type="Proteomes" id="UP000594364"/>
    </source>
</evidence>
<dbReference type="OrthoDB" id="405906at2759"/>
<gene>
    <name evidence="4" type="ORF">C2857_000392</name>
</gene>
<dbReference type="InterPro" id="IPR056120">
    <property type="entry name" value="DUF7703"/>
</dbReference>
<keyword evidence="2" id="KW-0472">Membrane</keyword>
<evidence type="ECO:0000313" key="4">
    <source>
        <dbReference type="EMBL" id="QPH15877.1"/>
    </source>
</evidence>
<keyword evidence="5" id="KW-1185">Reference proteome</keyword>
<dbReference type="PANTHER" id="PTHR37013:SF4">
    <property type="entry name" value="INTEGRAL MEMBRANE PROTEIN"/>
    <property type="match status" value="1"/>
</dbReference>
<evidence type="ECO:0000256" key="1">
    <source>
        <dbReference type="SAM" id="MobiDB-lite"/>
    </source>
</evidence>
<reference evidence="4 5" key="1">
    <citation type="journal article" date="2018" name="PLoS Genet.">
        <title>Repeat elements organise 3D genome structure and mediate transcription in the filamentous fungus Epichloe festucae.</title>
        <authorList>
            <person name="Winter D.J."/>
            <person name="Ganley A.R.D."/>
            <person name="Young C.A."/>
            <person name="Liachko I."/>
            <person name="Schardl C.L."/>
            <person name="Dupont P.Y."/>
            <person name="Berry D."/>
            <person name="Ram A."/>
            <person name="Scott B."/>
            <person name="Cox M.P."/>
        </authorList>
    </citation>
    <scope>NUCLEOTIDE SEQUENCE [LARGE SCALE GENOMIC DNA]</scope>
    <source>
        <strain evidence="4 5">Fl1</strain>
    </source>
</reference>
<dbReference type="PANTHER" id="PTHR37013">
    <property type="entry name" value="INTEGRAL MEMBRANE PROTEIN (AFU_ORTHOLOGUE AFUA_1G05950)-RELATED"/>
    <property type="match status" value="1"/>
</dbReference>
<feature type="compositionally biased region" description="Polar residues" evidence="1">
    <location>
        <begin position="326"/>
        <end position="339"/>
    </location>
</feature>
<sequence>MNDIKKDLPMSMMMAAFIGIAWYIGVEINISLFLLFKRRQGLYFWSCALTSWGVILQPLFIILADFGVWKDAVPSITMIYLTWLIMVIPQSWVLYSRLHLLMRTASALRAIKFVLIFNSIVFSLSTIVIGILAQSTNVNPDLSSFNLVWDRVQLFVFFAQETSLSILYIFQTRTYLRGRSPLRERSWSAPSSMAGHEHRSQAKEQKAVLWQLIYANTLIIVLDIVLVGIQCANLFHLQGAFKPCVYGIKLKVEFVILNRLINIVQQPASGGIYIRSEPEINGGPGGSASHGARENSKKSSVDPAEDMDGFQLAEGGRGHGQRSRSIESQTPIYYQNTRQ</sequence>
<feature type="transmembrane region" description="Helical" evidence="2">
    <location>
        <begin position="208"/>
        <end position="229"/>
    </location>
</feature>
<evidence type="ECO:0000256" key="2">
    <source>
        <dbReference type="SAM" id="Phobius"/>
    </source>
</evidence>
<feature type="transmembrane region" description="Helical" evidence="2">
    <location>
        <begin position="42"/>
        <end position="64"/>
    </location>
</feature>
<feature type="transmembrane region" description="Helical" evidence="2">
    <location>
        <begin position="12"/>
        <end position="35"/>
    </location>
</feature>
<evidence type="ECO:0000259" key="3">
    <source>
        <dbReference type="Pfam" id="PF24802"/>
    </source>
</evidence>
<organism evidence="4 5">
    <name type="scientific">Epichloe festucae (strain Fl1)</name>
    <dbReference type="NCBI Taxonomy" id="877507"/>
    <lineage>
        <taxon>Eukaryota</taxon>
        <taxon>Fungi</taxon>
        <taxon>Dikarya</taxon>
        <taxon>Ascomycota</taxon>
        <taxon>Pezizomycotina</taxon>
        <taxon>Sordariomycetes</taxon>
        <taxon>Hypocreomycetidae</taxon>
        <taxon>Hypocreales</taxon>
        <taxon>Clavicipitaceae</taxon>
        <taxon>Epichloe</taxon>
    </lineage>
</organism>
<feature type="transmembrane region" description="Helical" evidence="2">
    <location>
        <begin position="110"/>
        <end position="132"/>
    </location>
</feature>
<proteinExistence type="predicted"/>
<feature type="transmembrane region" description="Helical" evidence="2">
    <location>
        <begin position="152"/>
        <end position="170"/>
    </location>
</feature>
<feature type="region of interest" description="Disordered" evidence="1">
    <location>
        <begin position="280"/>
        <end position="339"/>
    </location>
</feature>
<feature type="domain" description="DUF7703" evidence="3">
    <location>
        <begin position="11"/>
        <end position="264"/>
    </location>
</feature>
<keyword evidence="2" id="KW-0812">Transmembrane</keyword>
<dbReference type="EMBL" id="CP031390">
    <property type="protein sequence ID" value="QPH15877.1"/>
    <property type="molecule type" value="Genomic_DNA"/>
</dbReference>
<protein>
    <recommendedName>
        <fullName evidence="3">DUF7703 domain-containing protein</fullName>
    </recommendedName>
</protein>
<dbReference type="Pfam" id="PF24802">
    <property type="entry name" value="DUF7703"/>
    <property type="match status" value="1"/>
</dbReference>
<dbReference type="Proteomes" id="UP000594364">
    <property type="component" value="Chromosome 6"/>
</dbReference>
<feature type="transmembrane region" description="Helical" evidence="2">
    <location>
        <begin position="76"/>
        <end position="98"/>
    </location>
</feature>
<dbReference type="AlphaFoldDB" id="A0A7U3Q121"/>
<accession>A0A7U3Q121</accession>
<feature type="compositionally biased region" description="Basic and acidic residues" evidence="1">
    <location>
        <begin position="291"/>
        <end position="300"/>
    </location>
</feature>
<keyword evidence="2" id="KW-1133">Transmembrane helix</keyword>
<name>A0A7U3Q121_EPIFF</name>